<evidence type="ECO:0000313" key="3">
    <source>
        <dbReference type="Proteomes" id="UP001162131"/>
    </source>
</evidence>
<evidence type="ECO:0000256" key="1">
    <source>
        <dbReference type="SAM" id="Phobius"/>
    </source>
</evidence>
<keyword evidence="1" id="KW-1133">Transmembrane helix</keyword>
<dbReference type="Gene3D" id="3.40.50.1820">
    <property type="entry name" value="alpha/beta hydrolase"/>
    <property type="match status" value="1"/>
</dbReference>
<dbReference type="EMBL" id="CAJZBQ010000062">
    <property type="protein sequence ID" value="CAG9335235.1"/>
    <property type="molecule type" value="Genomic_DNA"/>
</dbReference>
<dbReference type="GO" id="GO:0016020">
    <property type="term" value="C:membrane"/>
    <property type="evidence" value="ECO:0007669"/>
    <property type="project" value="TreeGrafter"/>
</dbReference>
<organism evidence="2 3">
    <name type="scientific">Blepharisma stoltei</name>
    <dbReference type="NCBI Taxonomy" id="1481888"/>
    <lineage>
        <taxon>Eukaryota</taxon>
        <taxon>Sar</taxon>
        <taxon>Alveolata</taxon>
        <taxon>Ciliophora</taxon>
        <taxon>Postciliodesmatophora</taxon>
        <taxon>Heterotrichea</taxon>
        <taxon>Heterotrichida</taxon>
        <taxon>Blepharismidae</taxon>
        <taxon>Blepharisma</taxon>
    </lineage>
</organism>
<feature type="transmembrane region" description="Helical" evidence="1">
    <location>
        <begin position="46"/>
        <end position="66"/>
    </location>
</feature>
<dbReference type="PANTHER" id="PTHR12277">
    <property type="entry name" value="ALPHA/BETA HYDROLASE DOMAIN-CONTAINING PROTEIN"/>
    <property type="match status" value="1"/>
</dbReference>
<dbReference type="PANTHER" id="PTHR12277:SF81">
    <property type="entry name" value="PROTEIN ABHD13"/>
    <property type="match status" value="1"/>
</dbReference>
<dbReference type="SUPFAM" id="SSF53474">
    <property type="entry name" value="alpha/beta-Hydrolases"/>
    <property type="match status" value="1"/>
</dbReference>
<sequence>MVNFCNRKLKLLIFGGVVMASILLFLALIFEVFFLLSYLITLPGSLLLFIISLWLLLRFAAQILIFPGSCWFWRRSIEASFCREMTSQIYYKMKDLHLYLEHLHEKAKKSGNEDNNPQVSYGSVSFTCHLIETIHDNLKTLGSSLSKHQNQFYSLLIDLKSTLEDITIIVDSCDEYKLWNWMKIQYEKPDPSNIVFEDRLNDTQFHHAIETCEQIGKALLTSCGPTTCYKRLKRWALDDTLGSGNYMRADLLKRFNSEQVWITAEDGVNIDGFFVQSTPQGLPRPCMLICNPNAGFYEFSFFQTEWLEFYIRNGINVFLWNYRGYGRTSGKPSLPRIQKDGQIIVNYLRTTKNVPKLGVHGESLGGCIATHLARECALDFLFADRTFASLEDTSFFNFGKVAYWGLKVAQKADSDSAGDYLAADCYKILSSDPQDKMISDLASLKAGVAYRLTTGFQEKISTSLSKSKNIKKSHILTEDEISNFSGSISRLTRLIEHLSIFKKIREGDSLNNPGHLSKVPTQYQLLVKETDSLDDEQIVSTVMRLMAVMDNLDSGGSSLSSISKAKFQELNLVIWISTLDIWGSSLYLAGSETCGPITYTIKSIKEAIKELEIVISSNENSTNSLLREICKDVDKVYKSLQRVLSFLEERAENTPSENSSSSFNLNESMIVTSTVDYQKAGFLIPLTCGHGGPYSSFEKTIYEKHLVNANFIS</sequence>
<name>A0AAU9KD68_9CILI</name>
<protein>
    <recommendedName>
        <fullName evidence="4">Serine aminopeptidase S33 domain-containing protein</fullName>
    </recommendedName>
</protein>
<keyword evidence="3" id="KW-1185">Reference proteome</keyword>
<dbReference type="InterPro" id="IPR029058">
    <property type="entry name" value="AB_hydrolase_fold"/>
</dbReference>
<dbReference type="AlphaFoldDB" id="A0AAU9KD68"/>
<keyword evidence="1" id="KW-0812">Transmembrane</keyword>
<reference evidence="2" key="1">
    <citation type="submission" date="2021-09" db="EMBL/GenBank/DDBJ databases">
        <authorList>
            <consortium name="AG Swart"/>
            <person name="Singh M."/>
            <person name="Singh A."/>
            <person name="Seah K."/>
            <person name="Emmerich C."/>
        </authorList>
    </citation>
    <scope>NUCLEOTIDE SEQUENCE</scope>
    <source>
        <strain evidence="2">ATCC30299</strain>
    </source>
</reference>
<dbReference type="Proteomes" id="UP001162131">
    <property type="component" value="Unassembled WGS sequence"/>
</dbReference>
<dbReference type="Pfam" id="PF05677">
    <property type="entry name" value="DUF818"/>
    <property type="match status" value="1"/>
</dbReference>
<dbReference type="GO" id="GO:0008474">
    <property type="term" value="F:palmitoyl-(protein) hydrolase activity"/>
    <property type="evidence" value="ECO:0007669"/>
    <property type="project" value="TreeGrafter"/>
</dbReference>
<evidence type="ECO:0000313" key="2">
    <source>
        <dbReference type="EMBL" id="CAG9335235.1"/>
    </source>
</evidence>
<dbReference type="InterPro" id="IPR008536">
    <property type="entry name" value="DUF818"/>
</dbReference>
<gene>
    <name evidence="2" type="ORF">BSTOLATCC_MIC63712</name>
</gene>
<evidence type="ECO:0008006" key="4">
    <source>
        <dbReference type="Google" id="ProtNLM"/>
    </source>
</evidence>
<comment type="caution">
    <text evidence="2">The sequence shown here is derived from an EMBL/GenBank/DDBJ whole genome shotgun (WGS) entry which is preliminary data.</text>
</comment>
<proteinExistence type="predicted"/>
<feature type="transmembrane region" description="Helical" evidence="1">
    <location>
        <begin position="12"/>
        <end position="40"/>
    </location>
</feature>
<accession>A0AAU9KD68</accession>
<keyword evidence="1" id="KW-0472">Membrane</keyword>